<feature type="transmembrane region" description="Helical" evidence="1">
    <location>
        <begin position="52"/>
        <end position="76"/>
    </location>
</feature>
<dbReference type="InterPro" id="IPR021306">
    <property type="entry name" value="DUF2878"/>
</dbReference>
<keyword evidence="1" id="KW-0812">Transmembrane</keyword>
<dbReference type="AlphaFoldDB" id="A0AAW6TZR2"/>
<evidence type="ECO:0000313" key="2">
    <source>
        <dbReference type="EMBL" id="MDI6451223.1"/>
    </source>
</evidence>
<dbReference type="RefSeq" id="WP_349246631.1">
    <property type="nucleotide sequence ID" value="NZ_JASCXX010000030.1"/>
</dbReference>
<feature type="transmembrane region" description="Helical" evidence="1">
    <location>
        <begin position="114"/>
        <end position="132"/>
    </location>
</feature>
<dbReference type="EMBL" id="JASCXX010000030">
    <property type="protein sequence ID" value="MDI6451223.1"/>
    <property type="molecule type" value="Genomic_DNA"/>
</dbReference>
<comment type="caution">
    <text evidence="2">The sequence shown here is derived from an EMBL/GenBank/DDBJ whole genome shotgun (WGS) entry which is preliminary data.</text>
</comment>
<dbReference type="Proteomes" id="UP001431776">
    <property type="component" value="Unassembled WGS sequence"/>
</dbReference>
<dbReference type="Pfam" id="PF11086">
    <property type="entry name" value="DUF2878"/>
    <property type="match status" value="1"/>
</dbReference>
<feature type="transmembrane region" description="Helical" evidence="1">
    <location>
        <begin position="12"/>
        <end position="40"/>
    </location>
</feature>
<keyword evidence="3" id="KW-1185">Reference proteome</keyword>
<evidence type="ECO:0000313" key="3">
    <source>
        <dbReference type="Proteomes" id="UP001431776"/>
    </source>
</evidence>
<organism evidence="2 3">
    <name type="scientific">Anaerobaca lacustris</name>
    <dbReference type="NCBI Taxonomy" id="3044600"/>
    <lineage>
        <taxon>Bacteria</taxon>
        <taxon>Pseudomonadati</taxon>
        <taxon>Planctomycetota</taxon>
        <taxon>Phycisphaerae</taxon>
        <taxon>Sedimentisphaerales</taxon>
        <taxon>Anaerobacaceae</taxon>
        <taxon>Anaerobaca</taxon>
    </lineage>
</organism>
<accession>A0AAW6TZR2</accession>
<gene>
    <name evidence="2" type="ORF">QJ522_19330</name>
</gene>
<keyword evidence="1" id="KW-0472">Membrane</keyword>
<evidence type="ECO:0000256" key="1">
    <source>
        <dbReference type="SAM" id="Phobius"/>
    </source>
</evidence>
<sequence>MKTLVYVLGETLGWFACVLGAAGNRHWLGVVVVGGLLTLHLGTHGERAVRRIVALSLIAILLGFCLDSLLILGGVYEPVRWIVPPPFTTVWLLALWVNFSLIVDVPLRRLQSHLAVAAALGGLFGPIAYLAGQRLGALRLAEPAVYSLAALAVAWAVGMAVLMLAARHLPSFGSSRTVPGR</sequence>
<feature type="transmembrane region" description="Helical" evidence="1">
    <location>
        <begin position="88"/>
        <end position="107"/>
    </location>
</feature>
<protein>
    <submittedName>
        <fullName evidence="2">DUF2878 domain-containing protein</fullName>
    </submittedName>
</protein>
<name>A0AAW6TZR2_9BACT</name>
<reference evidence="2" key="1">
    <citation type="submission" date="2023-05" db="EMBL/GenBank/DDBJ databases">
        <title>Anaerotaeda fermentans gen. nov., sp. nov., a novel anaerobic planctomycete of the new family within the order Sedimentisphaerales isolated from Taman Peninsula, Russia.</title>
        <authorList>
            <person name="Khomyakova M.A."/>
            <person name="Merkel A.Y."/>
            <person name="Slobodkin A.I."/>
        </authorList>
    </citation>
    <scope>NUCLEOTIDE SEQUENCE</scope>
    <source>
        <strain evidence="2">M17dextr</strain>
    </source>
</reference>
<keyword evidence="1" id="KW-1133">Transmembrane helix</keyword>
<proteinExistence type="predicted"/>
<feature type="transmembrane region" description="Helical" evidence="1">
    <location>
        <begin position="144"/>
        <end position="166"/>
    </location>
</feature>